<dbReference type="EMBL" id="SDGY01000001">
    <property type="protein sequence ID" value="TYC47094.1"/>
    <property type="molecule type" value="Genomic_DNA"/>
</dbReference>
<dbReference type="InterPro" id="IPR039420">
    <property type="entry name" value="WalR-like"/>
</dbReference>
<dbReference type="InterPro" id="IPR001789">
    <property type="entry name" value="Sig_transdc_resp-reg_receiver"/>
</dbReference>
<dbReference type="InterPro" id="IPR011006">
    <property type="entry name" value="CheY-like_superfamily"/>
</dbReference>
<keyword evidence="2" id="KW-0805">Transcription regulation</keyword>
<dbReference type="Pfam" id="PF00196">
    <property type="entry name" value="GerE"/>
    <property type="match status" value="1"/>
</dbReference>
<evidence type="ECO:0000256" key="1">
    <source>
        <dbReference type="ARBA" id="ARBA00022553"/>
    </source>
</evidence>
<feature type="modified residue" description="4-aspartylphosphate" evidence="5">
    <location>
        <position position="55"/>
    </location>
</feature>
<dbReference type="GO" id="GO:0006355">
    <property type="term" value="P:regulation of DNA-templated transcription"/>
    <property type="evidence" value="ECO:0007669"/>
    <property type="project" value="InterPro"/>
</dbReference>
<keyword evidence="4" id="KW-0804">Transcription</keyword>
<dbReference type="GO" id="GO:0000160">
    <property type="term" value="P:phosphorelay signal transduction system"/>
    <property type="evidence" value="ECO:0007669"/>
    <property type="project" value="InterPro"/>
</dbReference>
<comment type="caution">
    <text evidence="8">The sequence shown here is derived from an EMBL/GenBank/DDBJ whole genome shotgun (WGS) entry which is preliminary data.</text>
</comment>
<dbReference type="OrthoDB" id="9759232at2"/>
<dbReference type="CDD" id="cd17535">
    <property type="entry name" value="REC_NarL-like"/>
    <property type="match status" value="1"/>
</dbReference>
<dbReference type="PANTHER" id="PTHR43214:SF37">
    <property type="entry name" value="TRANSCRIPTIONAL REGULATORY PROTEIN YDFI"/>
    <property type="match status" value="1"/>
</dbReference>
<dbReference type="PANTHER" id="PTHR43214">
    <property type="entry name" value="TWO-COMPONENT RESPONSE REGULATOR"/>
    <property type="match status" value="1"/>
</dbReference>
<keyword evidence="9" id="KW-1185">Reference proteome</keyword>
<dbReference type="Proteomes" id="UP000442244">
    <property type="component" value="Unassembled WGS sequence"/>
</dbReference>
<sequence>MTSKIMIVDNHFIIREGLKLIFESNEHFDITYEASDGEEAIKILEVEKPDLILLDIKMAKIDGFGVMKYLQDNQPLVPVVVLSTVDSANQIRQMLRLGAKGYLLKDASTETIFNTVRNAVQGNVILQSQISNIVFDQERATQEEVTPYGLSNTEINILCYLAKGLKIREIALQQYLSERTVKNHLTSVYTKMNVSTGVEAVALGVKRNIIKI</sequence>
<keyword evidence="1 5" id="KW-0597">Phosphoprotein</keyword>
<evidence type="ECO:0000259" key="7">
    <source>
        <dbReference type="PROSITE" id="PS50110"/>
    </source>
</evidence>
<feature type="domain" description="HTH luxR-type" evidence="6">
    <location>
        <begin position="143"/>
        <end position="208"/>
    </location>
</feature>
<keyword evidence="3" id="KW-0238">DNA-binding</keyword>
<dbReference type="SUPFAM" id="SSF52172">
    <property type="entry name" value="CheY-like"/>
    <property type="match status" value="1"/>
</dbReference>
<dbReference type="RefSeq" id="WP_148604565.1">
    <property type="nucleotide sequence ID" value="NZ_BSUV01000001.1"/>
</dbReference>
<name>A0A6P2CND9_9LACO</name>
<dbReference type="Pfam" id="PF00072">
    <property type="entry name" value="Response_reg"/>
    <property type="match status" value="1"/>
</dbReference>
<dbReference type="InterPro" id="IPR016032">
    <property type="entry name" value="Sig_transdc_resp-reg_C-effctor"/>
</dbReference>
<evidence type="ECO:0000256" key="3">
    <source>
        <dbReference type="ARBA" id="ARBA00023125"/>
    </source>
</evidence>
<dbReference type="PROSITE" id="PS50043">
    <property type="entry name" value="HTH_LUXR_2"/>
    <property type="match status" value="1"/>
</dbReference>
<dbReference type="AlphaFoldDB" id="A0A6P2CND9"/>
<evidence type="ECO:0000256" key="4">
    <source>
        <dbReference type="ARBA" id="ARBA00023163"/>
    </source>
</evidence>
<dbReference type="PROSITE" id="PS50110">
    <property type="entry name" value="RESPONSE_REGULATORY"/>
    <property type="match status" value="1"/>
</dbReference>
<protein>
    <submittedName>
        <fullName evidence="8">Response regulator transcription factor</fullName>
    </submittedName>
</protein>
<dbReference type="CDD" id="cd06170">
    <property type="entry name" value="LuxR_C_like"/>
    <property type="match status" value="1"/>
</dbReference>
<organism evidence="8 9">
    <name type="scientific">Leuconostoc litchii</name>
    <dbReference type="NCBI Taxonomy" id="1981069"/>
    <lineage>
        <taxon>Bacteria</taxon>
        <taxon>Bacillati</taxon>
        <taxon>Bacillota</taxon>
        <taxon>Bacilli</taxon>
        <taxon>Lactobacillales</taxon>
        <taxon>Lactobacillaceae</taxon>
        <taxon>Leuconostoc</taxon>
    </lineage>
</organism>
<dbReference type="SUPFAM" id="SSF46894">
    <property type="entry name" value="C-terminal effector domain of the bipartite response regulators"/>
    <property type="match status" value="1"/>
</dbReference>
<reference evidence="8 9" key="1">
    <citation type="submission" date="2019-01" db="EMBL/GenBank/DDBJ databases">
        <title>Leuconostoc litchii sp. nov., a novel lactic acid bacterium isolated from lychee.</title>
        <authorList>
            <person name="Wang L.-T."/>
        </authorList>
    </citation>
    <scope>NUCLEOTIDE SEQUENCE [LARGE SCALE GENOMIC DNA]</scope>
    <source>
        <strain evidence="8 9">MB7</strain>
    </source>
</reference>
<evidence type="ECO:0000256" key="5">
    <source>
        <dbReference type="PROSITE-ProRule" id="PRU00169"/>
    </source>
</evidence>
<dbReference type="InterPro" id="IPR058245">
    <property type="entry name" value="NreC/VraR/RcsB-like_REC"/>
</dbReference>
<accession>A0A6P2CND9</accession>
<dbReference type="SMART" id="SM00448">
    <property type="entry name" value="REC"/>
    <property type="match status" value="1"/>
</dbReference>
<dbReference type="GO" id="GO:0003677">
    <property type="term" value="F:DNA binding"/>
    <property type="evidence" value="ECO:0007669"/>
    <property type="project" value="UniProtKB-KW"/>
</dbReference>
<evidence type="ECO:0000256" key="2">
    <source>
        <dbReference type="ARBA" id="ARBA00023015"/>
    </source>
</evidence>
<dbReference type="InterPro" id="IPR000792">
    <property type="entry name" value="Tscrpt_reg_LuxR_C"/>
</dbReference>
<evidence type="ECO:0000259" key="6">
    <source>
        <dbReference type="PROSITE" id="PS50043"/>
    </source>
</evidence>
<evidence type="ECO:0000313" key="8">
    <source>
        <dbReference type="EMBL" id="TYC47094.1"/>
    </source>
</evidence>
<dbReference type="SMART" id="SM00421">
    <property type="entry name" value="HTH_LUXR"/>
    <property type="match status" value="1"/>
</dbReference>
<dbReference type="PRINTS" id="PR00038">
    <property type="entry name" value="HTHLUXR"/>
</dbReference>
<dbReference type="Gene3D" id="3.40.50.2300">
    <property type="match status" value="1"/>
</dbReference>
<proteinExistence type="predicted"/>
<evidence type="ECO:0000313" key="9">
    <source>
        <dbReference type="Proteomes" id="UP000442244"/>
    </source>
</evidence>
<feature type="domain" description="Response regulatory" evidence="7">
    <location>
        <begin position="4"/>
        <end position="120"/>
    </location>
</feature>
<gene>
    <name evidence="8" type="ORF">ESZ47_02880</name>
</gene>